<evidence type="ECO:0000256" key="5">
    <source>
        <dbReference type="ARBA" id="ARBA00023002"/>
    </source>
</evidence>
<dbReference type="InterPro" id="IPR016169">
    <property type="entry name" value="FAD-bd_PCMH_sub2"/>
</dbReference>
<accession>A0A9D7SH47</accession>
<dbReference type="Proteomes" id="UP000886657">
    <property type="component" value="Unassembled WGS sequence"/>
</dbReference>
<evidence type="ECO:0000256" key="2">
    <source>
        <dbReference type="ARBA" id="ARBA00008000"/>
    </source>
</evidence>
<dbReference type="InterPro" id="IPR006094">
    <property type="entry name" value="Oxid_FAD_bind_N"/>
</dbReference>
<dbReference type="Pfam" id="PF02913">
    <property type="entry name" value="FAD-oxidase_C"/>
    <property type="match status" value="1"/>
</dbReference>
<evidence type="ECO:0000259" key="6">
    <source>
        <dbReference type="PROSITE" id="PS51387"/>
    </source>
</evidence>
<evidence type="ECO:0000256" key="1">
    <source>
        <dbReference type="ARBA" id="ARBA00001974"/>
    </source>
</evidence>
<dbReference type="InterPro" id="IPR036318">
    <property type="entry name" value="FAD-bd_PCMH-like_sf"/>
</dbReference>
<dbReference type="SUPFAM" id="SSF56176">
    <property type="entry name" value="FAD-binding/transporter-associated domain-like"/>
    <property type="match status" value="1"/>
</dbReference>
<dbReference type="PANTHER" id="PTHR42934:SF2">
    <property type="entry name" value="GLYCOLATE OXIDASE SUBUNIT GLCD"/>
    <property type="match status" value="1"/>
</dbReference>
<dbReference type="InterPro" id="IPR016164">
    <property type="entry name" value="FAD-linked_Oxase-like_C"/>
</dbReference>
<protein>
    <submittedName>
        <fullName evidence="7">FAD-binding protein</fullName>
    </submittedName>
</protein>
<dbReference type="GO" id="GO:0071949">
    <property type="term" value="F:FAD binding"/>
    <property type="evidence" value="ECO:0007669"/>
    <property type="project" value="InterPro"/>
</dbReference>
<dbReference type="SUPFAM" id="SSF55103">
    <property type="entry name" value="FAD-linked oxidases, C-terminal domain"/>
    <property type="match status" value="1"/>
</dbReference>
<comment type="similarity">
    <text evidence="2">Belongs to the FAD-binding oxidoreductase/transferase type 4 family.</text>
</comment>
<dbReference type="EMBL" id="JADKIO010000006">
    <property type="protein sequence ID" value="MBK9796731.1"/>
    <property type="molecule type" value="Genomic_DNA"/>
</dbReference>
<comment type="caution">
    <text evidence="7">The sequence shown here is derived from an EMBL/GenBank/DDBJ whole genome shotgun (WGS) entry which is preliminary data.</text>
</comment>
<dbReference type="AlphaFoldDB" id="A0A9D7SH47"/>
<feature type="domain" description="FAD-binding PCMH-type" evidence="6">
    <location>
        <begin position="37"/>
        <end position="217"/>
    </location>
</feature>
<comment type="cofactor">
    <cofactor evidence="1">
        <name>FAD</name>
        <dbReference type="ChEBI" id="CHEBI:57692"/>
    </cofactor>
</comment>
<evidence type="ECO:0000313" key="7">
    <source>
        <dbReference type="EMBL" id="MBK9796731.1"/>
    </source>
</evidence>
<dbReference type="InterPro" id="IPR004113">
    <property type="entry name" value="FAD-bd_oxidored_4_C"/>
</dbReference>
<gene>
    <name evidence="7" type="ORF">IPP58_09585</name>
</gene>
<dbReference type="FunFam" id="1.10.45.10:FF:000001">
    <property type="entry name" value="D-lactate dehydrogenase mitochondrial"/>
    <property type="match status" value="1"/>
</dbReference>
<keyword evidence="4" id="KW-0274">FAD</keyword>
<evidence type="ECO:0000256" key="3">
    <source>
        <dbReference type="ARBA" id="ARBA00022630"/>
    </source>
</evidence>
<dbReference type="Gene3D" id="1.10.45.10">
    <property type="entry name" value="Vanillyl-alcohol Oxidase, Chain A, domain 4"/>
    <property type="match status" value="1"/>
</dbReference>
<dbReference type="PROSITE" id="PS51387">
    <property type="entry name" value="FAD_PCMH"/>
    <property type="match status" value="1"/>
</dbReference>
<dbReference type="Gene3D" id="3.30.70.2740">
    <property type="match status" value="1"/>
</dbReference>
<sequence>MLDKAIVQQLQSVVGEENVLTRKVELVAYSYDATADMPHQTPDVVVMPTTSEMVQEVVQIARKHQIAIYPRGAGSNLSGGTIPFKKGIVLSFQRMNKILEIDPANLTATVQPGVVIAALNSAIAGHGLIYPPDPGTVATATMGGSAAENSGGLRGLKYGVTKNYIMGMEVVMASGDKVRFGGKTVKNVTAYDFSNLFVGSEGTLGIITQLTCKLIPAPKFRRTMMGIFSTLEDAGNAVAGIIAAHVIPATLEIMDNKTIRTVEAFANIGLPVEAKALLLCEVDGMSQDLVNTEAEAVIEVFKQNNCEYKAANSDAERDQLWLARRNALPALASLDNTCIVEDATVPRSRITEMLVACERIAEKYNVTIGTFGHAGDGNLHPTILYNMYDEELTARVHLAIDEIFATALALGGTLSGEHGIGLAKMKYLGDELGQSGLDLMRSIKEALDPDYLLNPGKMIPLPEVVA</sequence>
<dbReference type="InterPro" id="IPR016166">
    <property type="entry name" value="FAD-bd_PCMH"/>
</dbReference>
<reference evidence="7" key="1">
    <citation type="submission" date="2020-10" db="EMBL/GenBank/DDBJ databases">
        <title>Connecting structure to function with the recovery of over 1000 high-quality activated sludge metagenome-assembled genomes encoding full-length rRNA genes using long-read sequencing.</title>
        <authorList>
            <person name="Singleton C.M."/>
            <person name="Petriglieri F."/>
            <person name="Kristensen J.M."/>
            <person name="Kirkegaard R.H."/>
            <person name="Michaelsen T.Y."/>
            <person name="Andersen M.H."/>
            <person name="Karst S.M."/>
            <person name="Dueholm M.S."/>
            <person name="Nielsen P.H."/>
            <person name="Albertsen M."/>
        </authorList>
    </citation>
    <scope>NUCLEOTIDE SEQUENCE</scope>
    <source>
        <strain evidence="7">Skiv_18-Q3-R9-52_MAXAC.067</strain>
    </source>
</reference>
<evidence type="ECO:0000313" key="8">
    <source>
        <dbReference type="Proteomes" id="UP000886657"/>
    </source>
</evidence>
<dbReference type="PANTHER" id="PTHR42934">
    <property type="entry name" value="GLYCOLATE OXIDASE SUBUNIT GLCD"/>
    <property type="match status" value="1"/>
</dbReference>
<dbReference type="Gene3D" id="3.30.465.10">
    <property type="match status" value="1"/>
</dbReference>
<dbReference type="GO" id="GO:0016491">
    <property type="term" value="F:oxidoreductase activity"/>
    <property type="evidence" value="ECO:0007669"/>
    <property type="project" value="UniProtKB-KW"/>
</dbReference>
<dbReference type="FunFam" id="3.30.70.2740:FF:000001">
    <property type="entry name" value="D-lactate dehydrogenase mitochondrial"/>
    <property type="match status" value="1"/>
</dbReference>
<dbReference type="InterPro" id="IPR051914">
    <property type="entry name" value="FAD-linked_OxidoTrans_Type4"/>
</dbReference>
<dbReference type="Pfam" id="PF01565">
    <property type="entry name" value="FAD_binding_4"/>
    <property type="match status" value="1"/>
</dbReference>
<dbReference type="InterPro" id="IPR016171">
    <property type="entry name" value="Vanillyl_alc_oxidase_C-sub2"/>
</dbReference>
<keyword evidence="3" id="KW-0285">Flavoprotein</keyword>
<name>A0A9D7SH47_9BACT</name>
<organism evidence="7 8">
    <name type="scientific">Candidatus Geothrix skivensis</name>
    <dbReference type="NCBI Taxonomy" id="2954439"/>
    <lineage>
        <taxon>Bacteria</taxon>
        <taxon>Pseudomonadati</taxon>
        <taxon>Acidobacteriota</taxon>
        <taxon>Holophagae</taxon>
        <taxon>Holophagales</taxon>
        <taxon>Holophagaceae</taxon>
        <taxon>Geothrix</taxon>
    </lineage>
</organism>
<evidence type="ECO:0000256" key="4">
    <source>
        <dbReference type="ARBA" id="ARBA00022827"/>
    </source>
</evidence>
<proteinExistence type="inferred from homology"/>
<keyword evidence="5" id="KW-0560">Oxidoreductase</keyword>